<dbReference type="NCBIfam" id="TIGR01550">
    <property type="entry name" value="DOC_P1"/>
    <property type="match status" value="1"/>
</dbReference>
<evidence type="ECO:0000313" key="2">
    <source>
        <dbReference type="EMBL" id="WWA28965.1"/>
    </source>
</evidence>
<dbReference type="PROSITE" id="PS51459">
    <property type="entry name" value="FIDO"/>
    <property type="match status" value="1"/>
</dbReference>
<dbReference type="PANTHER" id="PTHR39426:SF1">
    <property type="entry name" value="HOMOLOGY TO DEATH-ON-CURING PROTEIN OF PHAGE P1"/>
    <property type="match status" value="1"/>
</dbReference>
<dbReference type="EMBL" id="CP144921">
    <property type="protein sequence ID" value="WWA28965.1"/>
    <property type="molecule type" value="Genomic_DNA"/>
</dbReference>
<name>A0ABZ2CPG8_9BACI</name>
<dbReference type="InterPro" id="IPR053737">
    <property type="entry name" value="Type_II_TA_Toxin"/>
</dbReference>
<organism evidence="2 3">
    <name type="scientific">Shouchella rhizosphaerae</name>
    <dbReference type="NCBI Taxonomy" id="866786"/>
    <lineage>
        <taxon>Bacteria</taxon>
        <taxon>Bacillati</taxon>
        <taxon>Bacillota</taxon>
        <taxon>Bacilli</taxon>
        <taxon>Bacillales</taxon>
        <taxon>Bacillaceae</taxon>
        <taxon>Shouchella</taxon>
    </lineage>
</organism>
<proteinExistence type="predicted"/>
<dbReference type="PIRSF" id="PIRSF018297">
    <property type="entry name" value="Doc"/>
    <property type="match status" value="1"/>
</dbReference>
<evidence type="ECO:0000259" key="1">
    <source>
        <dbReference type="PROSITE" id="PS51459"/>
    </source>
</evidence>
<accession>A0ABZ2CPG8</accession>
<dbReference type="Pfam" id="PF02661">
    <property type="entry name" value="Fic"/>
    <property type="match status" value="1"/>
</dbReference>
<protein>
    <submittedName>
        <fullName evidence="2">Type II toxin-antitoxin system death-on-curing family toxin</fullName>
    </submittedName>
</protein>
<reference evidence="2 3" key="1">
    <citation type="submission" date="2024-01" db="EMBL/GenBank/DDBJ databases">
        <title>Culturomics analysis of mouse respiratory tract.</title>
        <authorList>
            <person name="Phillips A.M."/>
            <person name="Collette N.M."/>
            <person name="Mageeney C.M."/>
            <person name="Sinha A."/>
            <person name="Hern K.E."/>
            <person name="Arkin A.P."/>
            <person name="Williams K.P."/>
            <person name="Branda S."/>
        </authorList>
    </citation>
    <scope>NUCLEOTIDE SEQUENCE [LARGE SCALE GENOMIC DNA]</scope>
    <source>
        <strain evidence="2 3">CP20</strain>
    </source>
</reference>
<dbReference type="InterPro" id="IPR003812">
    <property type="entry name" value="Fido"/>
</dbReference>
<keyword evidence="3" id="KW-1185">Reference proteome</keyword>
<dbReference type="Gene3D" id="1.20.120.1870">
    <property type="entry name" value="Fic/DOC protein, Fido domain"/>
    <property type="match status" value="1"/>
</dbReference>
<dbReference type="PANTHER" id="PTHR39426">
    <property type="entry name" value="HOMOLOGY TO DEATH-ON-CURING PROTEIN OF PHAGE P1"/>
    <property type="match status" value="1"/>
</dbReference>
<dbReference type="SUPFAM" id="SSF140931">
    <property type="entry name" value="Fic-like"/>
    <property type="match status" value="1"/>
</dbReference>
<dbReference type="InterPro" id="IPR036597">
    <property type="entry name" value="Fido-like_dom_sf"/>
</dbReference>
<gene>
    <name evidence="2" type="ORF">V5G21_14625</name>
</gene>
<dbReference type="InterPro" id="IPR006440">
    <property type="entry name" value="Doc"/>
</dbReference>
<evidence type="ECO:0000313" key="3">
    <source>
        <dbReference type="Proteomes" id="UP001341136"/>
    </source>
</evidence>
<dbReference type="Proteomes" id="UP001341136">
    <property type="component" value="Chromosome"/>
</dbReference>
<feature type="domain" description="Fido" evidence="1">
    <location>
        <begin position="5"/>
        <end position="124"/>
    </location>
</feature>
<sequence>MKYPSVQEVIRINHYVIMKYSPDEQIGVKEMNLLESALHRPKQSVLGKDAYSTIYEKAAALFQSLMQNHCFYNANKRTALWSVEYFLVMNGYELTNDQVELERFTVAIATDHLKVADISKWLRKHSSLQEHKG</sequence>